<accession>A0A3B3C9K5</accession>
<dbReference type="PANTHER" id="PTHR47387:SF1">
    <property type="entry name" value="NECTIN-2"/>
    <property type="match status" value="1"/>
</dbReference>
<dbReference type="Pfam" id="PF08205">
    <property type="entry name" value="C2-set_2"/>
    <property type="match status" value="1"/>
</dbReference>
<evidence type="ECO:0000256" key="14">
    <source>
        <dbReference type="ARBA" id="ARBA00058274"/>
    </source>
</evidence>
<keyword evidence="9" id="KW-0965">Cell junction</keyword>
<keyword evidence="6" id="KW-0732">Signal</keyword>
<comment type="subcellular location">
    <subcellularLocation>
        <location evidence="2">Cell junction</location>
        <location evidence="2">Adherens junction</location>
    </subcellularLocation>
    <subcellularLocation>
        <location evidence="1">Cell membrane</location>
        <topology evidence="1">Single-pass type I membrane protein</topology>
    </subcellularLocation>
</comment>
<dbReference type="AlphaFoldDB" id="A0A3B3C9K5"/>
<dbReference type="PaxDb" id="30732-ENSOMEP00000013767"/>
<dbReference type="InterPro" id="IPR036179">
    <property type="entry name" value="Ig-like_dom_sf"/>
</dbReference>
<dbReference type="GO" id="GO:0005886">
    <property type="term" value="C:plasma membrane"/>
    <property type="evidence" value="ECO:0007669"/>
    <property type="project" value="UniProtKB-SubCell"/>
</dbReference>
<dbReference type="Gene3D" id="2.60.40.10">
    <property type="entry name" value="Immunoglobulins"/>
    <property type="match status" value="3"/>
</dbReference>
<dbReference type="STRING" id="30732.ENSOMEP00000013767"/>
<keyword evidence="10 17" id="KW-1133">Transmembrane helix</keyword>
<evidence type="ECO:0000256" key="12">
    <source>
        <dbReference type="ARBA" id="ARBA00023157"/>
    </source>
</evidence>
<dbReference type="GO" id="GO:0005912">
    <property type="term" value="C:adherens junction"/>
    <property type="evidence" value="ECO:0007669"/>
    <property type="project" value="UniProtKB-SubCell"/>
</dbReference>
<comment type="function">
    <text evidence="14">Cell adhesion molecule that promotes cell-cell contacts and plays important roles in the development of the nervous system. Acts by forming homophilic or heterophilic trans-dimers.</text>
</comment>
<protein>
    <submittedName>
        <fullName evidence="19">Si:ch73-22o12.1</fullName>
    </submittedName>
</protein>
<evidence type="ECO:0000256" key="1">
    <source>
        <dbReference type="ARBA" id="ARBA00004251"/>
    </source>
</evidence>
<dbReference type="Pfam" id="PF07686">
    <property type="entry name" value="V-set"/>
    <property type="match status" value="1"/>
</dbReference>
<feature type="region of interest" description="Disordered" evidence="16">
    <location>
        <begin position="423"/>
        <end position="446"/>
    </location>
</feature>
<keyword evidence="12" id="KW-1015">Disulfide bond</keyword>
<dbReference type="OMA" id="CQIATFP"/>
<feature type="transmembrane region" description="Helical" evidence="17">
    <location>
        <begin position="395"/>
        <end position="416"/>
    </location>
</feature>
<feature type="compositionally biased region" description="Acidic residues" evidence="16">
    <location>
        <begin position="482"/>
        <end position="491"/>
    </location>
</feature>
<dbReference type="Proteomes" id="UP000261560">
    <property type="component" value="Unplaced"/>
</dbReference>
<feature type="domain" description="Ig-like" evidence="18">
    <location>
        <begin position="150"/>
        <end position="237"/>
    </location>
</feature>
<evidence type="ECO:0000256" key="17">
    <source>
        <dbReference type="SAM" id="Phobius"/>
    </source>
</evidence>
<evidence type="ECO:0000256" key="5">
    <source>
        <dbReference type="ARBA" id="ARBA00022692"/>
    </source>
</evidence>
<evidence type="ECO:0000256" key="10">
    <source>
        <dbReference type="ARBA" id="ARBA00022989"/>
    </source>
</evidence>
<feature type="domain" description="Ig-like" evidence="18">
    <location>
        <begin position="10"/>
        <end position="145"/>
    </location>
</feature>
<evidence type="ECO:0000256" key="13">
    <source>
        <dbReference type="ARBA" id="ARBA00023180"/>
    </source>
</evidence>
<feature type="domain" description="Ig-like" evidence="18">
    <location>
        <begin position="248"/>
        <end position="332"/>
    </location>
</feature>
<reference evidence="19" key="1">
    <citation type="submission" date="2025-08" db="UniProtKB">
        <authorList>
            <consortium name="Ensembl"/>
        </authorList>
    </citation>
    <scope>IDENTIFICATION</scope>
</reference>
<evidence type="ECO:0000313" key="20">
    <source>
        <dbReference type="Proteomes" id="UP000261560"/>
    </source>
</evidence>
<dbReference type="GO" id="GO:0007155">
    <property type="term" value="P:cell adhesion"/>
    <property type="evidence" value="ECO:0007669"/>
    <property type="project" value="UniProtKB-KW"/>
</dbReference>
<dbReference type="FunFam" id="2.60.40.10:FF:000304">
    <property type="entry name" value="Nectin cell adhesion molecule 1"/>
    <property type="match status" value="1"/>
</dbReference>
<evidence type="ECO:0000256" key="9">
    <source>
        <dbReference type="ARBA" id="ARBA00022949"/>
    </source>
</evidence>
<reference evidence="19" key="2">
    <citation type="submission" date="2025-09" db="UniProtKB">
        <authorList>
            <consortium name="Ensembl"/>
        </authorList>
    </citation>
    <scope>IDENTIFICATION</scope>
</reference>
<feature type="region of interest" description="Disordered" evidence="16">
    <location>
        <begin position="460"/>
        <end position="544"/>
    </location>
</feature>
<dbReference type="InterPro" id="IPR003599">
    <property type="entry name" value="Ig_sub"/>
</dbReference>
<evidence type="ECO:0000256" key="15">
    <source>
        <dbReference type="ARBA" id="ARBA00062858"/>
    </source>
</evidence>
<comment type="similarity">
    <text evidence="3">Belongs to the nectin family.</text>
</comment>
<keyword evidence="5 17" id="KW-0812">Transmembrane</keyword>
<evidence type="ECO:0000256" key="4">
    <source>
        <dbReference type="ARBA" id="ARBA00022475"/>
    </source>
</evidence>
<dbReference type="Ensembl" id="ENSOMET00000021489.1">
    <property type="protein sequence ID" value="ENSOMEP00000013767.1"/>
    <property type="gene ID" value="ENSOMEG00000015221.1"/>
</dbReference>
<dbReference type="InterPro" id="IPR013783">
    <property type="entry name" value="Ig-like_fold"/>
</dbReference>
<evidence type="ECO:0000256" key="7">
    <source>
        <dbReference type="ARBA" id="ARBA00022737"/>
    </source>
</evidence>
<evidence type="ECO:0000256" key="8">
    <source>
        <dbReference type="ARBA" id="ARBA00022889"/>
    </source>
</evidence>
<dbReference type="SMART" id="SM00409">
    <property type="entry name" value="IG"/>
    <property type="match status" value="2"/>
</dbReference>
<dbReference type="PROSITE" id="PS50835">
    <property type="entry name" value="IG_LIKE"/>
    <property type="match status" value="3"/>
</dbReference>
<keyword evidence="4" id="KW-1003">Cell membrane</keyword>
<dbReference type="InterPro" id="IPR052659">
    <property type="entry name" value="Nectin/PVR"/>
</dbReference>
<keyword evidence="8" id="KW-0130">Cell adhesion</keyword>
<keyword evidence="13" id="KW-0325">Glycoprotein</keyword>
<dbReference type="SUPFAM" id="SSF48726">
    <property type="entry name" value="Immunoglobulin"/>
    <property type="match status" value="3"/>
</dbReference>
<evidence type="ECO:0000256" key="2">
    <source>
        <dbReference type="ARBA" id="ARBA00004536"/>
    </source>
</evidence>
<keyword evidence="7" id="KW-0677">Repeat</keyword>
<evidence type="ECO:0000256" key="16">
    <source>
        <dbReference type="SAM" id="MobiDB-lite"/>
    </source>
</evidence>
<dbReference type="InterPro" id="IPR013106">
    <property type="entry name" value="Ig_V-set"/>
</dbReference>
<dbReference type="InterPro" id="IPR013162">
    <property type="entry name" value="CD80_C2-set"/>
</dbReference>
<dbReference type="SMART" id="SM00406">
    <property type="entry name" value="IGv"/>
    <property type="match status" value="1"/>
</dbReference>
<comment type="subunit">
    <text evidence="15">Cis- and trans-homodimer. Can form trans-heterodimers.</text>
</comment>
<dbReference type="InterPro" id="IPR007110">
    <property type="entry name" value="Ig-like_dom"/>
</dbReference>
<organism evidence="19 20">
    <name type="scientific">Oryzias melastigma</name>
    <name type="common">Marine medaka</name>
    <dbReference type="NCBI Taxonomy" id="30732"/>
    <lineage>
        <taxon>Eukaryota</taxon>
        <taxon>Metazoa</taxon>
        <taxon>Chordata</taxon>
        <taxon>Craniata</taxon>
        <taxon>Vertebrata</taxon>
        <taxon>Euteleostomi</taxon>
        <taxon>Actinopterygii</taxon>
        <taxon>Neopterygii</taxon>
        <taxon>Teleostei</taxon>
        <taxon>Neoteleostei</taxon>
        <taxon>Acanthomorphata</taxon>
        <taxon>Ovalentaria</taxon>
        <taxon>Atherinomorphae</taxon>
        <taxon>Beloniformes</taxon>
        <taxon>Adrianichthyidae</taxon>
        <taxon>Oryziinae</taxon>
        <taxon>Oryzias</taxon>
    </lineage>
</organism>
<dbReference type="GeneTree" id="ENSGT00940000165364"/>
<sequence length="544" mass="58993">MARHDAQNWPESTKMIGLLCFVASIISQHGILGQRVKVDPEVTSYPGQSVNLRCSFSDPTGVQLSMVTWIYESKDGERKNIAVLHPSFDPNYPDSPVKGRVSFLAKEMTRPSIQITDLRMSDEGKYICEYATYPSGNEQGTTQLVMLAKPVNSASTVSVEAGTQTVTVAKCESANGLPAAKISWVTTAKGNETTTTKAGTDNTVTVTSEYRMVPTSADNGKDISCVVAHRTLEKPESFKMKLAVLFAPEVSIAGYDNNWYIGRTSTVLTCQATANPVPTSVLWKTMSGEMPDTVQISGNQLKVLKVDETVNTTFVCEVKNRLGTSKSQVTIVVREPSQKSSNAGVVAGIIIGVLLALLLIAAIIAVLITRSRRQQQGYRAKGTPLPAEGPTTGSIIGAIIGVIIIFAIIGTVIAMFRKHKKNVMNGEGPPKHKPPPPKKTNPSSQHVPVLYSSEAQDRLLQNPNYPNHPPEPVTDLDSHQDYDDDLSDYGDDGQMPQHYKSAAPSGWDDPNNDNVPPPYMTINHDTPEHSVGRGDSFISSEMIV</sequence>
<keyword evidence="20" id="KW-1185">Reference proteome</keyword>
<evidence type="ECO:0000259" key="18">
    <source>
        <dbReference type="PROSITE" id="PS50835"/>
    </source>
</evidence>
<evidence type="ECO:0000256" key="3">
    <source>
        <dbReference type="ARBA" id="ARBA00007810"/>
    </source>
</evidence>
<dbReference type="PANTHER" id="PTHR47387">
    <property type="entry name" value="NECTIN-2"/>
    <property type="match status" value="1"/>
</dbReference>
<evidence type="ECO:0000256" key="6">
    <source>
        <dbReference type="ARBA" id="ARBA00022729"/>
    </source>
</evidence>
<proteinExistence type="inferred from homology"/>
<evidence type="ECO:0000313" key="19">
    <source>
        <dbReference type="Ensembl" id="ENSOMEP00000013767.1"/>
    </source>
</evidence>
<feature type="transmembrane region" description="Helical" evidence="17">
    <location>
        <begin position="344"/>
        <end position="368"/>
    </location>
</feature>
<name>A0A3B3C9K5_ORYME</name>
<keyword evidence="11 17" id="KW-0472">Membrane</keyword>
<evidence type="ECO:0000256" key="11">
    <source>
        <dbReference type="ARBA" id="ARBA00023136"/>
    </source>
</evidence>